<sequence>MGRTSSASGDPSCGAGERVRSGAEREREHELERVLRTGPFPLALRTALTVRGLALQRVQHRLAQRGVKVGVTSLSYWQQGARRPRRPESLRAVRVLEDVLDLPDRALSRLLEPGFTGSTGSIGSTGSGDGREEAGRPAARSYRLLLDPAEALEQLLAELETPADGGLHTVGHHERVRIGPARELRARDSQQVVRAHRDGVDRYLAIHHGDPGCAPERVAVRATENCRVGRVRWHGPSGVIVAELLFDARLRTGETYVFGYGFEDGTGGPSGEYVRGFSFAGGQYVLQVRFDEAALPVRFRRFARAAVGARRTGMRELTLNGPHRSVHAVEQSVRPGILGIGWDWA</sequence>
<name>A0ABW7UZ01_9ACTN</name>
<reference evidence="2 3" key="1">
    <citation type="submission" date="2024-10" db="EMBL/GenBank/DDBJ databases">
        <title>The Natural Products Discovery Center: Release of the First 8490 Sequenced Strains for Exploring Actinobacteria Biosynthetic Diversity.</title>
        <authorList>
            <person name="Kalkreuter E."/>
            <person name="Kautsar S.A."/>
            <person name="Yang D."/>
            <person name="Bader C.D."/>
            <person name="Teijaro C.N."/>
            <person name="Fluegel L."/>
            <person name="Davis C.M."/>
            <person name="Simpson J.R."/>
            <person name="Lauterbach L."/>
            <person name="Steele A.D."/>
            <person name="Gui C."/>
            <person name="Meng S."/>
            <person name="Li G."/>
            <person name="Viehrig K."/>
            <person name="Ye F."/>
            <person name="Su P."/>
            <person name="Kiefer A.F."/>
            <person name="Nichols A."/>
            <person name="Cepeda A.J."/>
            <person name="Yan W."/>
            <person name="Fan B."/>
            <person name="Jiang Y."/>
            <person name="Adhikari A."/>
            <person name="Zheng C.-J."/>
            <person name="Schuster L."/>
            <person name="Cowan T.M."/>
            <person name="Smanski M.J."/>
            <person name="Chevrette M.G."/>
            <person name="De Carvalho L.P.S."/>
            <person name="Shen B."/>
        </authorList>
    </citation>
    <scope>NUCLEOTIDE SEQUENCE [LARGE SCALE GENOMIC DNA]</scope>
    <source>
        <strain evidence="2 3">NPDC020327</strain>
    </source>
</reference>
<feature type="region of interest" description="Disordered" evidence="1">
    <location>
        <begin position="113"/>
        <end position="136"/>
    </location>
</feature>
<feature type="compositionally biased region" description="Basic and acidic residues" evidence="1">
    <location>
        <begin position="17"/>
        <end position="27"/>
    </location>
</feature>
<evidence type="ECO:0000313" key="3">
    <source>
        <dbReference type="Proteomes" id="UP001611548"/>
    </source>
</evidence>
<evidence type="ECO:0008006" key="4">
    <source>
        <dbReference type="Google" id="ProtNLM"/>
    </source>
</evidence>
<comment type="caution">
    <text evidence="2">The sequence shown here is derived from an EMBL/GenBank/DDBJ whole genome shotgun (WGS) entry which is preliminary data.</text>
</comment>
<keyword evidence="3" id="KW-1185">Reference proteome</keyword>
<gene>
    <name evidence="2" type="ORF">ACH429_20995</name>
</gene>
<protein>
    <recommendedName>
        <fullName evidence="4">XRE family transcriptional regulator</fullName>
    </recommendedName>
</protein>
<organism evidence="2 3">
    <name type="scientific">Streptomyces pathocidini</name>
    <dbReference type="NCBI Taxonomy" id="1650571"/>
    <lineage>
        <taxon>Bacteria</taxon>
        <taxon>Bacillati</taxon>
        <taxon>Actinomycetota</taxon>
        <taxon>Actinomycetes</taxon>
        <taxon>Kitasatosporales</taxon>
        <taxon>Streptomycetaceae</taxon>
        <taxon>Streptomyces</taxon>
    </lineage>
</organism>
<accession>A0ABW7UZ01</accession>
<dbReference type="Proteomes" id="UP001611548">
    <property type="component" value="Unassembled WGS sequence"/>
</dbReference>
<evidence type="ECO:0000313" key="2">
    <source>
        <dbReference type="EMBL" id="MFI1966554.1"/>
    </source>
</evidence>
<proteinExistence type="predicted"/>
<dbReference type="RefSeq" id="WP_398719138.1">
    <property type="nucleotide sequence ID" value="NZ_JBIRWE010000010.1"/>
</dbReference>
<feature type="region of interest" description="Disordered" evidence="1">
    <location>
        <begin position="1"/>
        <end position="27"/>
    </location>
</feature>
<dbReference type="EMBL" id="JBIRWE010000010">
    <property type="protein sequence ID" value="MFI1966554.1"/>
    <property type="molecule type" value="Genomic_DNA"/>
</dbReference>
<evidence type="ECO:0000256" key="1">
    <source>
        <dbReference type="SAM" id="MobiDB-lite"/>
    </source>
</evidence>